<protein>
    <recommendedName>
        <fullName evidence="2">DUSP domain-containing protein</fullName>
    </recommendedName>
</protein>
<organism evidence="3 4">
    <name type="scientific">Stylonychia lemnae</name>
    <name type="common">Ciliate</name>
    <dbReference type="NCBI Taxonomy" id="5949"/>
    <lineage>
        <taxon>Eukaryota</taxon>
        <taxon>Sar</taxon>
        <taxon>Alveolata</taxon>
        <taxon>Ciliophora</taxon>
        <taxon>Intramacronucleata</taxon>
        <taxon>Spirotrichea</taxon>
        <taxon>Stichotrichia</taxon>
        <taxon>Sporadotrichida</taxon>
        <taxon>Oxytrichidae</taxon>
        <taxon>Stylonychinae</taxon>
        <taxon>Stylonychia</taxon>
    </lineage>
</organism>
<feature type="compositionally biased region" description="Polar residues" evidence="1">
    <location>
        <begin position="464"/>
        <end position="480"/>
    </location>
</feature>
<dbReference type="InParanoid" id="A0A078AX61"/>
<feature type="compositionally biased region" description="Basic residues" evidence="1">
    <location>
        <begin position="64"/>
        <end position="74"/>
    </location>
</feature>
<keyword evidence="4" id="KW-1185">Reference proteome</keyword>
<dbReference type="PROSITE" id="PS51283">
    <property type="entry name" value="DUSP"/>
    <property type="match status" value="1"/>
</dbReference>
<sequence length="1120" mass="130281">MMPLNSSHQNNNDESIHTFIRENQSLLQVIPSGYSTKGREQHLQQIQENSGLIQQDDVQYQQQHHGRVKQKTGIRVKGTNNQQQERNPYNDSLIAGTNNNGAQKSRSQSLVSIIMKDSSKSQQSLISQNYDQIYQKQPMQQNVIGFDPSENQMALYLIKLNTELRDELRLFKQHTDEKINDLEMKHINQQETIQYLLNLLQKNGLNVFNKIDLKDDSIQDSMQIRNKQLNKILRNLNPKNKQSELEETDEQEEKNETENLYYYSQEEMYKHNETSNYDQDRLRNISEPDIVQRVPFDLSQTIQSQISQLQGTIKEDSSQQYSQTQNLKIDGADHHVDGGSASDNQYFDAKNETEREVIQKQIDQNLINTRDQNNSKQMLIIDLQNQSYPANKQQQQHFNTFNLANYVSGNSNNISQYLKENQSKLMEQQHNLIQNIEERHTFSQADQSIQQEFQDSGSKGHIQKSINSKKSMTSSKQTGNFMEDGSFMNQMQIQKQSIEIQKKKNNHSADFISQDSLGSSPTQRNRNQLSNQSDDQEANEQATGVQDPKLIYYVKDNNEYQVVDDDSQIFSPNTNEEVDNYQSINSHQGAQSNFYDQATLKYHDHSHNFDSGIDKTTLQGYTENNIGNFSTKNLASIQTHNSIQNKQIFQYMQSNSNMNLAVDSIANKKAFQSADKSKARMNKKDLEERNQQIIKSLFNNQNVFTTQIVSKSNQRSRSQMGFSNLKRSGIHATHDVFDDKNQFFSGVRVGDQKPFDIVSIKKLESKLKRQTFTKDSFQQQQIDSIGSIKSQSFCNCSISKSKLNINNVSNNNISGSVNGQNYCCSTALQRSVEFIYSQELRRLQDMNVIMRILNKYQQQYHLTDFFNKNLNTTIQKEIIQELSQQFMVNQRQYENLYVINSNWWRDWCKYTNYNDNIFLNDSQKVYQTGVVPKSKIPIKNFNDLVKGKRPESIKNMQIKKIQSNINFSDLLTQNFQDILDDGFIIVSIDIWTFLKTWYEADYKIKVRLQPGIQYYYANQSHMSRGQSQNELRQTNNDILLSDESRSNLNFQAKSEQTLFKVNQDDVLSTPNHQKDNNRAQLQRASTVKERNLLEDRMRLKMNSQSNNPYLKTDKYSAKKL</sequence>
<feature type="region of interest" description="Disordered" evidence="1">
    <location>
        <begin position="1099"/>
        <end position="1120"/>
    </location>
</feature>
<feature type="compositionally biased region" description="Polar residues" evidence="1">
    <location>
        <begin position="78"/>
        <end position="105"/>
    </location>
</feature>
<dbReference type="AlphaFoldDB" id="A0A078AX61"/>
<name>A0A078AX61_STYLE</name>
<dbReference type="InterPro" id="IPR006615">
    <property type="entry name" value="Pept_C19_DUSP"/>
</dbReference>
<dbReference type="GO" id="GO:0004843">
    <property type="term" value="F:cysteine-type deubiquitinase activity"/>
    <property type="evidence" value="ECO:0007669"/>
    <property type="project" value="InterPro"/>
</dbReference>
<feature type="region of interest" description="Disordered" evidence="1">
    <location>
        <begin position="497"/>
        <end position="548"/>
    </location>
</feature>
<feature type="compositionally biased region" description="Basic and acidic residues" evidence="1">
    <location>
        <begin position="1111"/>
        <end position="1120"/>
    </location>
</feature>
<proteinExistence type="predicted"/>
<gene>
    <name evidence="3" type="primary">Contig15148.g16143</name>
    <name evidence="3" type="ORF">STYLEM_16137</name>
</gene>
<feature type="compositionally biased region" description="Polar residues" evidence="1">
    <location>
        <begin position="511"/>
        <end position="544"/>
    </location>
</feature>
<dbReference type="Proteomes" id="UP000039865">
    <property type="component" value="Unassembled WGS sequence"/>
</dbReference>
<evidence type="ECO:0000259" key="2">
    <source>
        <dbReference type="PROSITE" id="PS51283"/>
    </source>
</evidence>
<evidence type="ECO:0000256" key="1">
    <source>
        <dbReference type="SAM" id="MobiDB-lite"/>
    </source>
</evidence>
<feature type="domain" description="DUSP" evidence="2">
    <location>
        <begin position="870"/>
        <end position="1010"/>
    </location>
</feature>
<dbReference type="EMBL" id="CCKQ01015229">
    <property type="protein sequence ID" value="CDW87035.1"/>
    <property type="molecule type" value="Genomic_DNA"/>
</dbReference>
<dbReference type="InterPro" id="IPR035927">
    <property type="entry name" value="DUSP-like_sf"/>
</dbReference>
<evidence type="ECO:0000313" key="3">
    <source>
        <dbReference type="EMBL" id="CDW87035.1"/>
    </source>
</evidence>
<dbReference type="SUPFAM" id="SSF143791">
    <property type="entry name" value="DUSP-like"/>
    <property type="match status" value="1"/>
</dbReference>
<feature type="region of interest" description="Disordered" evidence="1">
    <location>
        <begin position="64"/>
        <end position="105"/>
    </location>
</feature>
<feature type="compositionally biased region" description="Polar residues" evidence="1">
    <location>
        <begin position="443"/>
        <end position="457"/>
    </location>
</feature>
<reference evidence="3 4" key="1">
    <citation type="submission" date="2014-06" db="EMBL/GenBank/DDBJ databases">
        <authorList>
            <person name="Swart Estienne"/>
        </authorList>
    </citation>
    <scope>NUCLEOTIDE SEQUENCE [LARGE SCALE GENOMIC DNA]</scope>
    <source>
        <strain evidence="3 4">130c</strain>
    </source>
</reference>
<feature type="region of interest" description="Disordered" evidence="1">
    <location>
        <begin position="443"/>
        <end position="484"/>
    </location>
</feature>
<dbReference type="Gene3D" id="3.30.2230.10">
    <property type="entry name" value="DUSP-like"/>
    <property type="match status" value="1"/>
</dbReference>
<evidence type="ECO:0000313" key="4">
    <source>
        <dbReference type="Proteomes" id="UP000039865"/>
    </source>
</evidence>
<accession>A0A078AX61</accession>